<dbReference type="Proteomes" id="UP001155010">
    <property type="component" value="Unassembled WGS sequence"/>
</dbReference>
<reference evidence="1" key="1">
    <citation type="submission" date="2022-08" db="EMBL/GenBank/DDBJ databases">
        <title>Genomic Encyclopedia of Type Strains, Phase V (KMG-V): Genome sequencing to study the core and pangenomes of soil and plant-associated prokaryotes.</title>
        <authorList>
            <person name="Whitman W."/>
        </authorList>
    </citation>
    <scope>NUCLEOTIDE SEQUENCE</scope>
    <source>
        <strain evidence="1">SP2017</strain>
    </source>
</reference>
<protein>
    <submittedName>
        <fullName evidence="1">Uncharacterized protein</fullName>
    </submittedName>
</protein>
<dbReference type="EMBL" id="JANUBB010000018">
    <property type="protein sequence ID" value="MCS3953168.1"/>
    <property type="molecule type" value="Genomic_DNA"/>
</dbReference>
<comment type="caution">
    <text evidence="1">The sequence shown here is derived from an EMBL/GenBank/DDBJ whole genome shotgun (WGS) entry which is preliminary data.</text>
</comment>
<organism evidence="1 2">
    <name type="scientific">Salinibacter ruber</name>
    <dbReference type="NCBI Taxonomy" id="146919"/>
    <lineage>
        <taxon>Bacteria</taxon>
        <taxon>Pseudomonadati</taxon>
        <taxon>Rhodothermota</taxon>
        <taxon>Rhodothermia</taxon>
        <taxon>Rhodothermales</taxon>
        <taxon>Salinibacteraceae</taxon>
        <taxon>Salinibacter</taxon>
    </lineage>
</organism>
<accession>A0A9X2UB85</accession>
<proteinExistence type="predicted"/>
<evidence type="ECO:0000313" key="2">
    <source>
        <dbReference type="Proteomes" id="UP001155010"/>
    </source>
</evidence>
<evidence type="ECO:0000313" key="1">
    <source>
        <dbReference type="EMBL" id="MCS3953168.1"/>
    </source>
</evidence>
<gene>
    <name evidence="1" type="ORF">GGP83_003143</name>
</gene>
<dbReference type="AlphaFoldDB" id="A0A9X2UB85"/>
<dbReference type="RefSeq" id="WP_259082494.1">
    <property type="nucleotide sequence ID" value="NZ_JANUBB010000018.1"/>
</dbReference>
<name>A0A9X2UB85_9BACT</name>
<sequence length="95" mass="10850">MDAQKLSDEEFARRGNSIFEERVRPNVDVDAEAHKFVAIDVETRAYAVHEEERTATKQLLERHPEAKGRIWFRRVGSESAHNLGASLRSNEGRSS</sequence>